<dbReference type="Pfam" id="PF09335">
    <property type="entry name" value="VTT_dom"/>
    <property type="match status" value="1"/>
</dbReference>
<evidence type="ECO:0000256" key="5">
    <source>
        <dbReference type="ARBA" id="ARBA00023136"/>
    </source>
</evidence>
<dbReference type="PANTHER" id="PTHR42709:SF6">
    <property type="entry name" value="UNDECAPRENYL PHOSPHATE TRANSPORTER A"/>
    <property type="match status" value="1"/>
</dbReference>
<keyword evidence="5 6" id="KW-0472">Membrane</keyword>
<dbReference type="InterPro" id="IPR032816">
    <property type="entry name" value="VTT_dom"/>
</dbReference>
<evidence type="ECO:0000313" key="9">
    <source>
        <dbReference type="Proteomes" id="UP000230052"/>
    </source>
</evidence>
<reference evidence="8 9" key="1">
    <citation type="submission" date="2017-09" db="EMBL/GenBank/DDBJ databases">
        <title>Depth-based differentiation of microbial function through sediment-hosted aquifers and enrichment of novel symbionts in the deep terrestrial subsurface.</title>
        <authorList>
            <person name="Probst A.J."/>
            <person name="Ladd B."/>
            <person name="Jarett J.K."/>
            <person name="Geller-Mcgrath D.E."/>
            <person name="Sieber C.M."/>
            <person name="Emerson J.B."/>
            <person name="Anantharaman K."/>
            <person name="Thomas B.C."/>
            <person name="Malmstrom R."/>
            <person name="Stieglmeier M."/>
            <person name="Klingl A."/>
            <person name="Woyke T."/>
            <person name="Ryan C.M."/>
            <person name="Banfield J.F."/>
        </authorList>
    </citation>
    <scope>NUCLEOTIDE SEQUENCE [LARGE SCALE GENOMIC DNA]</scope>
    <source>
        <strain evidence="8">CG07_land_8_20_14_0_80_42_15</strain>
    </source>
</reference>
<accession>A0A2J0L398</accession>
<evidence type="ECO:0000256" key="6">
    <source>
        <dbReference type="SAM" id="Phobius"/>
    </source>
</evidence>
<evidence type="ECO:0000256" key="2">
    <source>
        <dbReference type="ARBA" id="ARBA00022475"/>
    </source>
</evidence>
<dbReference type="Proteomes" id="UP000230052">
    <property type="component" value="Unassembled WGS sequence"/>
</dbReference>
<feature type="transmembrane region" description="Helical" evidence="6">
    <location>
        <begin position="20"/>
        <end position="43"/>
    </location>
</feature>
<keyword evidence="3 6" id="KW-0812">Transmembrane</keyword>
<comment type="subcellular location">
    <subcellularLocation>
        <location evidence="1">Cell membrane</location>
        <topology evidence="1">Multi-pass membrane protein</topology>
    </subcellularLocation>
</comment>
<dbReference type="AlphaFoldDB" id="A0A2J0L398"/>
<proteinExistence type="predicted"/>
<keyword evidence="2" id="KW-1003">Cell membrane</keyword>
<evidence type="ECO:0000256" key="4">
    <source>
        <dbReference type="ARBA" id="ARBA00022989"/>
    </source>
</evidence>
<name>A0A2J0L398_9BACT</name>
<evidence type="ECO:0000256" key="3">
    <source>
        <dbReference type="ARBA" id="ARBA00022692"/>
    </source>
</evidence>
<feature type="transmembrane region" description="Helical" evidence="6">
    <location>
        <begin position="163"/>
        <end position="181"/>
    </location>
</feature>
<evidence type="ECO:0000313" key="8">
    <source>
        <dbReference type="EMBL" id="PIU40987.1"/>
    </source>
</evidence>
<keyword evidence="4 6" id="KW-1133">Transmembrane helix</keyword>
<evidence type="ECO:0000256" key="1">
    <source>
        <dbReference type="ARBA" id="ARBA00004651"/>
    </source>
</evidence>
<sequence>MIEQILQSDLIELIKRFGNLGVFIAMFLESSVVPIPSEAIVIGAGAIGISIYSIVIFGSLGSTLGAMVGYSLGRYLATPVILRFGKYVFIKPHHIYKAEAFAKKYGVPGVIIGRVLPIIPFKVFSIASGITKIPFIPFVLCTLVGVIPRMYVLALFGSAVLKFQKPVVIVVGVAILIFAAFKLTKKMYNGRNGGKNV</sequence>
<dbReference type="GO" id="GO:0005886">
    <property type="term" value="C:plasma membrane"/>
    <property type="evidence" value="ECO:0007669"/>
    <property type="project" value="UniProtKB-SubCell"/>
</dbReference>
<feature type="transmembrane region" description="Helical" evidence="6">
    <location>
        <begin position="49"/>
        <end position="73"/>
    </location>
</feature>
<feature type="domain" description="VTT" evidence="7">
    <location>
        <begin position="35"/>
        <end position="158"/>
    </location>
</feature>
<feature type="transmembrane region" description="Helical" evidence="6">
    <location>
        <begin position="135"/>
        <end position="157"/>
    </location>
</feature>
<dbReference type="EMBL" id="PEWV01000074">
    <property type="protein sequence ID" value="PIU40987.1"/>
    <property type="molecule type" value="Genomic_DNA"/>
</dbReference>
<gene>
    <name evidence="8" type="ORF">COS99_07940</name>
</gene>
<organism evidence="8 9">
    <name type="scientific">Candidatus Aquitaenariimonas noxiae</name>
    <dbReference type="NCBI Taxonomy" id="1974741"/>
    <lineage>
        <taxon>Bacteria</taxon>
        <taxon>Pseudomonadati</taxon>
        <taxon>Candidatus Omnitrophota</taxon>
        <taxon>Candidatus Aquitaenariimonas</taxon>
    </lineage>
</organism>
<protein>
    <recommendedName>
        <fullName evidence="7">VTT domain-containing protein</fullName>
    </recommendedName>
</protein>
<comment type="caution">
    <text evidence="8">The sequence shown here is derived from an EMBL/GenBank/DDBJ whole genome shotgun (WGS) entry which is preliminary data.</text>
</comment>
<dbReference type="InterPro" id="IPR051311">
    <property type="entry name" value="DedA_domain"/>
</dbReference>
<dbReference type="PANTHER" id="PTHR42709">
    <property type="entry name" value="ALKALINE PHOSPHATASE LIKE PROTEIN"/>
    <property type="match status" value="1"/>
</dbReference>
<evidence type="ECO:0000259" key="7">
    <source>
        <dbReference type="Pfam" id="PF09335"/>
    </source>
</evidence>